<gene>
    <name evidence="7" type="ORF">HD600_001915</name>
</gene>
<feature type="transmembrane region" description="Helical" evidence="5">
    <location>
        <begin position="305"/>
        <end position="323"/>
    </location>
</feature>
<dbReference type="Proteomes" id="UP000517712">
    <property type="component" value="Unassembled WGS sequence"/>
</dbReference>
<comment type="caution">
    <text evidence="7">The sequence shown here is derived from an EMBL/GenBank/DDBJ whole genome shotgun (WGS) entry which is preliminary data.</text>
</comment>
<keyword evidence="8" id="KW-1185">Reference proteome</keyword>
<feature type="transmembrane region" description="Helical" evidence="5">
    <location>
        <begin position="109"/>
        <end position="126"/>
    </location>
</feature>
<evidence type="ECO:0000256" key="3">
    <source>
        <dbReference type="ARBA" id="ARBA00022989"/>
    </source>
</evidence>
<evidence type="ECO:0000256" key="4">
    <source>
        <dbReference type="ARBA" id="ARBA00023136"/>
    </source>
</evidence>
<proteinExistence type="predicted"/>
<dbReference type="AlphaFoldDB" id="A0A7W9CDC5"/>
<feature type="transmembrane region" description="Helical" evidence="5">
    <location>
        <begin position="146"/>
        <end position="168"/>
    </location>
</feature>
<dbReference type="GO" id="GO:0016020">
    <property type="term" value="C:membrane"/>
    <property type="evidence" value="ECO:0007669"/>
    <property type="project" value="UniProtKB-SubCell"/>
</dbReference>
<feature type="transmembrane region" description="Helical" evidence="5">
    <location>
        <begin position="276"/>
        <end position="293"/>
    </location>
</feature>
<evidence type="ECO:0000259" key="6">
    <source>
        <dbReference type="Pfam" id="PF13515"/>
    </source>
</evidence>
<evidence type="ECO:0000313" key="8">
    <source>
        <dbReference type="Proteomes" id="UP000517712"/>
    </source>
</evidence>
<sequence length="342" mass="35642">MTAESPSPAARRTGVPLLVVMALLVVAPMIALSASPLHANGSLWYLGMLPALMGLFTHRRLALAASVLTPSLMGIALLLRDIPLLGAIFMAAVAVGTGLAAARGWHLMAAFAGPLVAYALIGNLFVTLPSGTVAADASIVSGLTAMAYVAGGGLWTSLVGAFVVRTVGVKPPRAVAGHTARHFAAALGILIGITAFICMQWLDPASWWIILTFFVVVQPYYADSTRRVLERVGGTLAGALIAVIIVGLLHGFPTVITVIAFVLTIGAAYANLKLPYWVFAMLLTPAVVLQTSGSTRDLLFSVGERTLYTLIGAAAAVAVMWAGHRYLSRRAARSTGAVADSR</sequence>
<feature type="domain" description="Integral membrane bound transporter" evidence="6">
    <location>
        <begin position="204"/>
        <end position="319"/>
    </location>
</feature>
<accession>A0A7W9CDC5</accession>
<keyword evidence="2 5" id="KW-0812">Transmembrane</keyword>
<feature type="transmembrane region" description="Helical" evidence="5">
    <location>
        <begin position="205"/>
        <end position="221"/>
    </location>
</feature>
<feature type="transmembrane region" description="Helical" evidence="5">
    <location>
        <begin position="228"/>
        <end position="246"/>
    </location>
</feature>
<evidence type="ECO:0000256" key="1">
    <source>
        <dbReference type="ARBA" id="ARBA00004141"/>
    </source>
</evidence>
<feature type="transmembrane region" description="Helical" evidence="5">
    <location>
        <begin position="85"/>
        <end position="102"/>
    </location>
</feature>
<feature type="transmembrane region" description="Helical" evidence="5">
    <location>
        <begin position="252"/>
        <end position="269"/>
    </location>
</feature>
<feature type="transmembrane region" description="Helical" evidence="5">
    <location>
        <begin position="37"/>
        <end position="56"/>
    </location>
</feature>
<keyword evidence="4 5" id="KW-0472">Membrane</keyword>
<dbReference type="InterPro" id="IPR049453">
    <property type="entry name" value="Memb_transporter_dom"/>
</dbReference>
<reference evidence="7 8" key="1">
    <citation type="submission" date="2020-08" db="EMBL/GenBank/DDBJ databases">
        <title>Sequencing the genomes of 1000 actinobacteria strains.</title>
        <authorList>
            <person name="Klenk H.-P."/>
        </authorList>
    </citation>
    <scope>NUCLEOTIDE SEQUENCE [LARGE SCALE GENOMIC DNA]</scope>
    <source>
        <strain evidence="7 8">DSM 24823</strain>
    </source>
</reference>
<keyword evidence="3 5" id="KW-1133">Transmembrane helix</keyword>
<evidence type="ECO:0000256" key="5">
    <source>
        <dbReference type="SAM" id="Phobius"/>
    </source>
</evidence>
<evidence type="ECO:0000256" key="2">
    <source>
        <dbReference type="ARBA" id="ARBA00022692"/>
    </source>
</evidence>
<feature type="transmembrane region" description="Helical" evidence="5">
    <location>
        <begin position="12"/>
        <end position="31"/>
    </location>
</feature>
<organism evidence="7 8">
    <name type="scientific">Microbacterium ginsengiterrae</name>
    <dbReference type="NCBI Taxonomy" id="546115"/>
    <lineage>
        <taxon>Bacteria</taxon>
        <taxon>Bacillati</taxon>
        <taxon>Actinomycetota</taxon>
        <taxon>Actinomycetes</taxon>
        <taxon>Micrococcales</taxon>
        <taxon>Microbacteriaceae</taxon>
        <taxon>Microbacterium</taxon>
    </lineage>
</organism>
<comment type="subcellular location">
    <subcellularLocation>
        <location evidence="1">Membrane</location>
        <topology evidence="1">Multi-pass membrane protein</topology>
    </subcellularLocation>
</comment>
<dbReference type="EMBL" id="JACHMU010000001">
    <property type="protein sequence ID" value="MBB5743418.1"/>
    <property type="molecule type" value="Genomic_DNA"/>
</dbReference>
<dbReference type="Pfam" id="PF13515">
    <property type="entry name" value="FUSC_2"/>
    <property type="match status" value="1"/>
</dbReference>
<evidence type="ECO:0000313" key="7">
    <source>
        <dbReference type="EMBL" id="MBB5743418.1"/>
    </source>
</evidence>
<name>A0A7W9CDC5_9MICO</name>
<feature type="transmembrane region" description="Helical" evidence="5">
    <location>
        <begin position="180"/>
        <end position="199"/>
    </location>
</feature>
<protein>
    <submittedName>
        <fullName evidence="7">Putative membrane protein</fullName>
    </submittedName>
</protein>
<dbReference type="RefSeq" id="WP_184283292.1">
    <property type="nucleotide sequence ID" value="NZ_BAAAPG010000001.1"/>
</dbReference>